<proteinExistence type="predicted"/>
<comment type="caution">
    <text evidence="2">The sequence shown here is derived from an EMBL/GenBank/DDBJ whole genome shotgun (WGS) entry which is preliminary data.</text>
</comment>
<dbReference type="AlphaFoldDB" id="A0A813HLD0"/>
<name>A0A813HLD0_POLGL</name>
<accession>A0A813HLD0</accession>
<sequence>MQPDMQGHTRCRKRLLWHAEKLTKADRPAEVVARYKRHVDSWEGSVLLKHAAHVAAWVALAPTSLGVLNAAAELLLGILRSPGLPPLTDRLKVALELIRGRWDGPDALDFEAGLRRDLMPFLPSTTTPTTTTEKRHACSESSPETGQDGLDSGDDPSMLGASSCAPLDLPDFRSARCSRAARHLQRHADHFRNSSEQSLEVQQLLQDSCRACKLGDARQMCCTLLKAVACLARPRLETTSATGVQLNISADARLCAANQSTLRKAVLTCLEGLDLADGGTCQRGDVQVAVAKLGQLIGGKDLTKMFSSRQWHAIAELVLHLLQDDQRPLGLNYAQEATWHSELEIDPATKQDCKKRKAHQNHTIVGVGVEWDKSMDQQLLGLIAEGIQFQEMEDQLQRSARWLQNRHRQLLKDPSSPCPTGNRDSAASVKVGHRALARRALLNLPQRQGTVTEICEEILLLDVHQVQHLNRVLSTGPTRTQGREMWRGRVADELSGGPEFQLIGKLGREGIWRFVPK</sequence>
<dbReference type="EMBL" id="CAJNNV010031929">
    <property type="protein sequence ID" value="CAE8638343.1"/>
    <property type="molecule type" value="Genomic_DNA"/>
</dbReference>
<organism evidence="2 3">
    <name type="scientific">Polarella glacialis</name>
    <name type="common">Dinoflagellate</name>
    <dbReference type="NCBI Taxonomy" id="89957"/>
    <lineage>
        <taxon>Eukaryota</taxon>
        <taxon>Sar</taxon>
        <taxon>Alveolata</taxon>
        <taxon>Dinophyceae</taxon>
        <taxon>Suessiales</taxon>
        <taxon>Suessiaceae</taxon>
        <taxon>Polarella</taxon>
    </lineage>
</organism>
<evidence type="ECO:0000313" key="2">
    <source>
        <dbReference type="EMBL" id="CAE8638343.1"/>
    </source>
</evidence>
<evidence type="ECO:0000256" key="1">
    <source>
        <dbReference type="SAM" id="MobiDB-lite"/>
    </source>
</evidence>
<keyword evidence="3" id="KW-1185">Reference proteome</keyword>
<gene>
    <name evidence="2" type="ORF">PGLA1383_LOCUS53536</name>
</gene>
<dbReference type="Proteomes" id="UP000654075">
    <property type="component" value="Unassembled WGS sequence"/>
</dbReference>
<evidence type="ECO:0000313" key="3">
    <source>
        <dbReference type="Proteomes" id="UP000654075"/>
    </source>
</evidence>
<protein>
    <submittedName>
        <fullName evidence="2">Uncharacterized protein</fullName>
    </submittedName>
</protein>
<reference evidence="2" key="1">
    <citation type="submission" date="2021-02" db="EMBL/GenBank/DDBJ databases">
        <authorList>
            <person name="Dougan E. K."/>
            <person name="Rhodes N."/>
            <person name="Thang M."/>
            <person name="Chan C."/>
        </authorList>
    </citation>
    <scope>NUCLEOTIDE SEQUENCE</scope>
</reference>
<feature type="region of interest" description="Disordered" evidence="1">
    <location>
        <begin position="121"/>
        <end position="157"/>
    </location>
</feature>